<evidence type="ECO:0000256" key="5">
    <source>
        <dbReference type="ARBA" id="ARBA00022801"/>
    </source>
</evidence>
<organism evidence="8 9">
    <name type="scientific">Candidatus Manganitrophus noduliformans</name>
    <dbReference type="NCBI Taxonomy" id="2606439"/>
    <lineage>
        <taxon>Bacteria</taxon>
        <taxon>Pseudomonadati</taxon>
        <taxon>Nitrospirota</taxon>
        <taxon>Nitrospiria</taxon>
        <taxon>Candidatus Troglogloeales</taxon>
        <taxon>Candidatus Manganitrophaceae</taxon>
        <taxon>Candidatus Manganitrophus</taxon>
    </lineage>
</organism>
<evidence type="ECO:0000313" key="9">
    <source>
        <dbReference type="Proteomes" id="UP000534783"/>
    </source>
</evidence>
<dbReference type="EMBL" id="VTOW01000001">
    <property type="protein sequence ID" value="NKE70467.1"/>
    <property type="molecule type" value="Genomic_DNA"/>
</dbReference>
<proteinExistence type="inferred from homology"/>
<evidence type="ECO:0000256" key="4">
    <source>
        <dbReference type="ARBA" id="ARBA00022759"/>
    </source>
</evidence>
<dbReference type="AlphaFoldDB" id="A0A7X6DNH2"/>
<dbReference type="GO" id="GO:0004519">
    <property type="term" value="F:endonuclease activity"/>
    <property type="evidence" value="ECO:0007669"/>
    <property type="project" value="UniProtKB-KW"/>
</dbReference>
<accession>A0A7X6DNH2</accession>
<dbReference type="RefSeq" id="WP_168058713.1">
    <property type="nucleotide sequence ID" value="NZ_VTOW01000001.1"/>
</dbReference>
<reference evidence="8 9" key="1">
    <citation type="journal article" date="2020" name="Nature">
        <title>Bacterial chemolithoautotrophy via manganese oxidation.</title>
        <authorList>
            <person name="Yu H."/>
            <person name="Leadbetter J.R."/>
        </authorList>
    </citation>
    <scope>NUCLEOTIDE SEQUENCE [LARGE SCALE GENOMIC DNA]</scope>
    <source>
        <strain evidence="8 9">Mn-1</strain>
    </source>
</reference>
<dbReference type="InterPro" id="IPR038570">
    <property type="entry name" value="HicA_sf"/>
</dbReference>
<evidence type="ECO:0000313" key="8">
    <source>
        <dbReference type="EMBL" id="NKE70467.1"/>
    </source>
</evidence>
<protein>
    <submittedName>
        <fullName evidence="8">Type II toxin-antitoxin system HicA family toxin</fullName>
    </submittedName>
</protein>
<sequence length="64" mass="7281">MKAFERAGWTIRGQRGSHIKLIKEGNSNILSIPVHKGKPIKKGLLLDQIKKAGLMVEEFLTYYQ</sequence>
<name>A0A7X6DNH2_9BACT</name>
<keyword evidence="5" id="KW-0378">Hydrolase</keyword>
<comment type="caution">
    <text evidence="8">The sequence shown here is derived from an EMBL/GenBank/DDBJ whole genome shotgun (WGS) entry which is preliminary data.</text>
</comment>
<evidence type="ECO:0000256" key="3">
    <source>
        <dbReference type="ARBA" id="ARBA00022722"/>
    </source>
</evidence>
<keyword evidence="6" id="KW-0694">RNA-binding</keyword>
<keyword evidence="9" id="KW-1185">Reference proteome</keyword>
<dbReference type="GO" id="GO:0003729">
    <property type="term" value="F:mRNA binding"/>
    <property type="evidence" value="ECO:0007669"/>
    <property type="project" value="InterPro"/>
</dbReference>
<keyword evidence="4" id="KW-0255">Endonuclease</keyword>
<dbReference type="Pfam" id="PF07927">
    <property type="entry name" value="HicA_toxin"/>
    <property type="match status" value="1"/>
</dbReference>
<keyword evidence="3" id="KW-0540">Nuclease</keyword>
<keyword evidence="2" id="KW-1277">Toxin-antitoxin system</keyword>
<evidence type="ECO:0000256" key="2">
    <source>
        <dbReference type="ARBA" id="ARBA00022649"/>
    </source>
</evidence>
<dbReference type="Gene3D" id="3.30.920.30">
    <property type="entry name" value="Hypothetical protein"/>
    <property type="match status" value="1"/>
</dbReference>
<evidence type="ECO:0000256" key="6">
    <source>
        <dbReference type="ARBA" id="ARBA00022884"/>
    </source>
</evidence>
<keyword evidence="7" id="KW-0346">Stress response</keyword>
<dbReference type="GO" id="GO:0016787">
    <property type="term" value="F:hydrolase activity"/>
    <property type="evidence" value="ECO:0007669"/>
    <property type="project" value="UniProtKB-KW"/>
</dbReference>
<evidence type="ECO:0000256" key="1">
    <source>
        <dbReference type="ARBA" id="ARBA00006620"/>
    </source>
</evidence>
<dbReference type="SUPFAM" id="SSF54786">
    <property type="entry name" value="YcfA/nrd intein domain"/>
    <property type="match status" value="1"/>
</dbReference>
<evidence type="ECO:0000256" key="7">
    <source>
        <dbReference type="ARBA" id="ARBA00023016"/>
    </source>
</evidence>
<dbReference type="Proteomes" id="UP000534783">
    <property type="component" value="Unassembled WGS sequence"/>
</dbReference>
<dbReference type="InterPro" id="IPR012933">
    <property type="entry name" value="HicA_mRNA_interferase"/>
</dbReference>
<comment type="similarity">
    <text evidence="1">Belongs to the HicA mRNA interferase family.</text>
</comment>
<gene>
    <name evidence="8" type="ORF">MNODULE_06915</name>
</gene>